<proteinExistence type="predicted"/>
<feature type="transmembrane region" description="Helical" evidence="1">
    <location>
        <begin position="254"/>
        <end position="272"/>
    </location>
</feature>
<feature type="transmembrane region" description="Helical" evidence="1">
    <location>
        <begin position="147"/>
        <end position="166"/>
    </location>
</feature>
<dbReference type="EMBL" id="AB905200">
    <property type="protein sequence ID" value="BAP10807.1"/>
    <property type="molecule type" value="Genomic_DNA"/>
</dbReference>
<organism evidence="2">
    <name type="scientific">Taenia sp. MZH:127001</name>
    <dbReference type="NCBI Taxonomy" id="1453887"/>
    <lineage>
        <taxon>Eukaryota</taxon>
        <taxon>Metazoa</taxon>
        <taxon>Spiralia</taxon>
        <taxon>Lophotrochozoa</taxon>
        <taxon>Platyhelminthes</taxon>
        <taxon>Cestoda</taxon>
        <taxon>Eucestoda</taxon>
        <taxon>Cyclophyllidea</taxon>
        <taxon>Taeniidae</taxon>
        <taxon>Taenia</taxon>
    </lineage>
</organism>
<gene>
    <name evidence="2" type="primary">nad2</name>
</gene>
<feature type="transmembrane region" description="Helical" evidence="1">
    <location>
        <begin position="229"/>
        <end position="247"/>
    </location>
</feature>
<sequence length="294" mass="34974">MSIFMRWGYSDVVIFSLVFSIFFCFLCCIVDSLLGFWVFLELCSLSVVPSLFFNVESMSYNFYNSILCYVIMSGLSSILLVSGLLIISLYYFVYFGFAVKFGLFPFMFWVYRVFSVGNWMFIYLLSVIMKFPVVFFCFLYEISNLKIVYIDCFFTIFFCSFLVWFFSFSWEYIWCHISLTSVATLVVACFCSSIEVCFFIYWYYFVWAGLCIVYFIVVSNSNDLKNYLFWLFCFLLLVTPVSFPLFYKLSVSIGILYSSIYLLLIWSLYSFSEQIFLYKLASEYFYVNVFNNWV</sequence>
<reference evidence="2" key="1">
    <citation type="journal article" date="2014" name="Int. J. Parasitol.">
        <title>Phylogenetic characterisation of Taenia tapeworms in spotted hyenas and reconsideration of the "Out of Africa" hypothesis of Taenia in humans.</title>
        <authorList>
            <person name="Terefe Y."/>
            <person name="Hailemariam Z."/>
            <person name="Menkir S."/>
            <person name="Nakao M."/>
            <person name="Lavikainen A."/>
            <person name="Haukisalmi V."/>
            <person name="Iwaki T."/>
            <person name="Okamoto M."/>
            <person name="Ito A."/>
        </authorList>
    </citation>
    <scope>NUCLEOTIDE SEQUENCE</scope>
    <source>
        <strain evidence="2">04</strain>
    </source>
</reference>
<accession>A0A068PRZ1</accession>
<feature type="transmembrane region" description="Helical" evidence="1">
    <location>
        <begin position="120"/>
        <end position="140"/>
    </location>
</feature>
<feature type="transmembrane region" description="Helical" evidence="1">
    <location>
        <begin position="60"/>
        <end position="85"/>
    </location>
</feature>
<feature type="transmembrane region" description="Helical" evidence="1">
    <location>
        <begin position="12"/>
        <end position="40"/>
    </location>
</feature>
<dbReference type="AlphaFoldDB" id="A0A068PRZ1"/>
<feature type="transmembrane region" description="Helical" evidence="1">
    <location>
        <begin position="92"/>
        <end position="114"/>
    </location>
</feature>
<feature type="transmembrane region" description="Helical" evidence="1">
    <location>
        <begin position="172"/>
        <end position="191"/>
    </location>
</feature>
<geneLocation type="mitochondrion" evidence="2"/>
<keyword evidence="1" id="KW-0472">Membrane</keyword>
<keyword evidence="1" id="KW-0812">Transmembrane</keyword>
<feature type="transmembrane region" description="Helical" evidence="1">
    <location>
        <begin position="198"/>
        <end position="217"/>
    </location>
</feature>
<evidence type="ECO:0000313" key="2">
    <source>
        <dbReference type="EMBL" id="BAP10807.1"/>
    </source>
</evidence>
<name>A0A068PRZ1_9CEST</name>
<protein>
    <submittedName>
        <fullName evidence="2">NADH dehydrogenase subunit 2</fullName>
    </submittedName>
</protein>
<keyword evidence="2" id="KW-0496">Mitochondrion</keyword>
<keyword evidence="1" id="KW-1133">Transmembrane helix</keyword>
<evidence type="ECO:0000256" key="1">
    <source>
        <dbReference type="SAM" id="Phobius"/>
    </source>
</evidence>